<dbReference type="SUPFAM" id="SSF57884">
    <property type="entry name" value="Ada DNA repair protein, N-terminal domain (N-Ada 10)"/>
    <property type="match status" value="1"/>
</dbReference>
<evidence type="ECO:0000313" key="2">
    <source>
        <dbReference type="EMBL" id="PIR84118.1"/>
    </source>
</evidence>
<evidence type="ECO:0000256" key="1">
    <source>
        <dbReference type="SAM" id="Phobius"/>
    </source>
</evidence>
<keyword evidence="1" id="KW-0472">Membrane</keyword>
<organism evidence="2 3">
    <name type="scientific">Candidatus Kaiserbacteria bacterium CG10_big_fil_rev_8_21_14_0_10_51_14</name>
    <dbReference type="NCBI Taxonomy" id="1974610"/>
    <lineage>
        <taxon>Bacteria</taxon>
        <taxon>Candidatus Kaiseribacteriota</taxon>
    </lineage>
</organism>
<evidence type="ECO:0000313" key="3">
    <source>
        <dbReference type="Proteomes" id="UP000231192"/>
    </source>
</evidence>
<accession>A0A2H0UCG0</accession>
<protein>
    <recommendedName>
        <fullName evidence="4">Ada DNA repair metal-binding domain-containing protein</fullName>
    </recommendedName>
</protein>
<reference evidence="3" key="1">
    <citation type="submission" date="2017-09" db="EMBL/GenBank/DDBJ databases">
        <title>Depth-based differentiation of microbial function through sediment-hosted aquifers and enrichment of novel symbionts in the deep terrestrial subsurface.</title>
        <authorList>
            <person name="Probst A.J."/>
            <person name="Ladd B."/>
            <person name="Jarett J.K."/>
            <person name="Geller-Mcgrath D.E."/>
            <person name="Sieber C.M.K."/>
            <person name="Emerson J.B."/>
            <person name="Anantharaman K."/>
            <person name="Thomas B.C."/>
            <person name="Malmstrom R."/>
            <person name="Stieglmeier M."/>
            <person name="Klingl A."/>
            <person name="Woyke T."/>
            <person name="Ryan C.M."/>
            <person name="Banfield J.F."/>
        </authorList>
    </citation>
    <scope>NUCLEOTIDE SEQUENCE [LARGE SCALE GENOMIC DNA]</scope>
</reference>
<dbReference type="EMBL" id="PFBK01000003">
    <property type="protein sequence ID" value="PIR84118.1"/>
    <property type="molecule type" value="Genomic_DNA"/>
</dbReference>
<comment type="caution">
    <text evidence="2">The sequence shown here is derived from an EMBL/GenBank/DDBJ whole genome shotgun (WGS) entry which is preliminary data.</text>
</comment>
<dbReference type="Gene3D" id="3.40.10.10">
    <property type="entry name" value="DNA Methylphosphotriester Repair Domain"/>
    <property type="match status" value="1"/>
</dbReference>
<gene>
    <name evidence="2" type="ORF">COU18_01820</name>
</gene>
<dbReference type="AlphaFoldDB" id="A0A2H0UCG0"/>
<feature type="transmembrane region" description="Helical" evidence="1">
    <location>
        <begin position="22"/>
        <end position="41"/>
    </location>
</feature>
<proteinExistence type="predicted"/>
<keyword evidence="1" id="KW-0812">Transmembrane</keyword>
<keyword evidence="1" id="KW-1133">Transmembrane helix</keyword>
<dbReference type="InterPro" id="IPR035451">
    <property type="entry name" value="Ada-like_dom_sf"/>
</dbReference>
<dbReference type="Proteomes" id="UP000231192">
    <property type="component" value="Unassembled WGS sequence"/>
</dbReference>
<name>A0A2H0UCG0_9BACT</name>
<sequence length="120" mass="12517">MRSIQEMGQEIKNRVGDGVGEWGTIIVVLLLAVASFGLGRLSALEEARPLVSVRMAASAAGARPIAAGGLVVASKSGTAYHFPWCAGASSIKESNKIWFKDEAAARKAGYAPAKNCKGLQ</sequence>
<evidence type="ECO:0008006" key="4">
    <source>
        <dbReference type="Google" id="ProtNLM"/>
    </source>
</evidence>